<dbReference type="InterPro" id="IPR002404">
    <property type="entry name" value="IRS_PTB"/>
</dbReference>
<dbReference type="InterPro" id="IPR050996">
    <property type="entry name" value="Docking_Protein_DOK"/>
</dbReference>
<sequence length="241" mass="27216">MGNCISHDPTQFLPDPRHSELFSADNPYVFRVFKKSRNKFVPGLLKVADGEILFSRAVNDCQSYPLQFLRRYGYTYAGMFFFESGRRCPSGEGYHTFQSHQAERIFQVVQQRIQKNARYLYSARSSCSSSVNGSRIHPLQKFSSEGANVGADYLNPNSPTLFYQSYHRAPNIRTHVRRPIIPPPPPSRPRSVASAIEHSSVLMPSSCHLLQRKKSSASDALSYQGCETPILTDIAYGLSRT</sequence>
<evidence type="ECO:0000313" key="2">
    <source>
        <dbReference type="EMBL" id="TMS34569.1"/>
    </source>
</evidence>
<dbReference type="PROSITE" id="PS51064">
    <property type="entry name" value="IRS_PTB"/>
    <property type="match status" value="1"/>
</dbReference>
<dbReference type="Gene3D" id="2.30.29.30">
    <property type="entry name" value="Pleckstrin-homology domain (PH domain)/Phosphotyrosine-binding domain (PTB)"/>
    <property type="match status" value="1"/>
</dbReference>
<dbReference type="SUPFAM" id="SSF50729">
    <property type="entry name" value="PH domain-like"/>
    <property type="match status" value="1"/>
</dbReference>
<gene>
    <name evidence="2" type="ORF">L596_002133</name>
</gene>
<proteinExistence type="predicted"/>
<evidence type="ECO:0000313" key="3">
    <source>
        <dbReference type="Proteomes" id="UP000298663"/>
    </source>
</evidence>
<dbReference type="Proteomes" id="UP000298663">
    <property type="component" value="Chromosome X"/>
</dbReference>
<dbReference type="STRING" id="34508.A0A4U8UPC2"/>
<comment type="caution">
    <text evidence="2">The sequence shown here is derived from an EMBL/GenBank/DDBJ whole genome shotgun (WGS) entry which is preliminary data.</text>
</comment>
<dbReference type="SMART" id="SM01244">
    <property type="entry name" value="IRS"/>
    <property type="match status" value="1"/>
</dbReference>
<dbReference type="EMBL" id="AZBU02000001">
    <property type="protein sequence ID" value="TMS34569.1"/>
    <property type="molecule type" value="Genomic_DNA"/>
</dbReference>
<dbReference type="Pfam" id="PF02174">
    <property type="entry name" value="IRS"/>
    <property type="match status" value="1"/>
</dbReference>
<dbReference type="SMART" id="SM00310">
    <property type="entry name" value="PTBI"/>
    <property type="match status" value="1"/>
</dbReference>
<dbReference type="PANTHER" id="PTHR21258:SF55">
    <property type="entry name" value="FI23523P1"/>
    <property type="match status" value="1"/>
</dbReference>
<dbReference type="OrthoDB" id="6279276at2759"/>
<dbReference type="PANTHER" id="PTHR21258">
    <property type="entry name" value="DOCKING PROTEIN RELATED"/>
    <property type="match status" value="1"/>
</dbReference>
<dbReference type="GO" id="GO:0008543">
    <property type="term" value="P:fibroblast growth factor receptor signaling pathway"/>
    <property type="evidence" value="ECO:0007669"/>
    <property type="project" value="TreeGrafter"/>
</dbReference>
<dbReference type="InterPro" id="IPR011993">
    <property type="entry name" value="PH-like_dom_sf"/>
</dbReference>
<keyword evidence="3" id="KW-1185">Reference proteome</keyword>
<organism evidence="2 3">
    <name type="scientific">Steinernema carpocapsae</name>
    <name type="common">Entomopathogenic nematode</name>
    <dbReference type="NCBI Taxonomy" id="34508"/>
    <lineage>
        <taxon>Eukaryota</taxon>
        <taxon>Metazoa</taxon>
        <taxon>Ecdysozoa</taxon>
        <taxon>Nematoda</taxon>
        <taxon>Chromadorea</taxon>
        <taxon>Rhabditida</taxon>
        <taxon>Tylenchina</taxon>
        <taxon>Panagrolaimomorpha</taxon>
        <taxon>Strongyloidoidea</taxon>
        <taxon>Steinernematidae</taxon>
        <taxon>Steinernema</taxon>
    </lineage>
</organism>
<reference evidence="2 3" key="1">
    <citation type="journal article" date="2015" name="Genome Biol.">
        <title>Comparative genomics of Steinernema reveals deeply conserved gene regulatory networks.</title>
        <authorList>
            <person name="Dillman A.R."/>
            <person name="Macchietto M."/>
            <person name="Porter C.F."/>
            <person name="Rogers A."/>
            <person name="Williams B."/>
            <person name="Antoshechkin I."/>
            <person name="Lee M.M."/>
            <person name="Goodwin Z."/>
            <person name="Lu X."/>
            <person name="Lewis E.E."/>
            <person name="Goodrich-Blair H."/>
            <person name="Stock S.P."/>
            <person name="Adams B.J."/>
            <person name="Sternberg P.W."/>
            <person name="Mortazavi A."/>
        </authorList>
    </citation>
    <scope>NUCLEOTIDE SEQUENCE [LARGE SCALE GENOMIC DNA]</scope>
    <source>
        <strain evidence="2 3">ALL</strain>
    </source>
</reference>
<reference evidence="2 3" key="2">
    <citation type="journal article" date="2019" name="G3 (Bethesda)">
        <title>Hybrid Assembly of the Genome of the Entomopathogenic Nematode Steinernema carpocapsae Identifies the X-Chromosome.</title>
        <authorList>
            <person name="Serra L."/>
            <person name="Macchietto M."/>
            <person name="Macias-Munoz A."/>
            <person name="McGill C.J."/>
            <person name="Rodriguez I.M."/>
            <person name="Rodriguez B."/>
            <person name="Murad R."/>
            <person name="Mortazavi A."/>
        </authorList>
    </citation>
    <scope>NUCLEOTIDE SEQUENCE [LARGE SCALE GENOMIC DNA]</scope>
    <source>
        <strain evidence="2 3">ALL</strain>
    </source>
</reference>
<feature type="domain" description="IRS-type PTB" evidence="1">
    <location>
        <begin position="18"/>
        <end position="123"/>
    </location>
</feature>
<dbReference type="GO" id="GO:0005104">
    <property type="term" value="F:fibroblast growth factor receptor binding"/>
    <property type="evidence" value="ECO:0007669"/>
    <property type="project" value="TreeGrafter"/>
</dbReference>
<protein>
    <recommendedName>
        <fullName evidence="1">IRS-type PTB domain-containing protein</fullName>
    </recommendedName>
</protein>
<accession>A0A4U8UPC2</accession>
<dbReference type="GO" id="GO:0005068">
    <property type="term" value="F:transmembrane receptor protein tyrosine kinase adaptor activity"/>
    <property type="evidence" value="ECO:0007669"/>
    <property type="project" value="TreeGrafter"/>
</dbReference>
<dbReference type="AlphaFoldDB" id="A0A4U8UPC2"/>
<dbReference type="EMBL" id="CM016762">
    <property type="protein sequence ID" value="TMS34569.1"/>
    <property type="molecule type" value="Genomic_DNA"/>
</dbReference>
<name>A0A4U8UPC2_STECR</name>
<dbReference type="GO" id="GO:0005737">
    <property type="term" value="C:cytoplasm"/>
    <property type="evidence" value="ECO:0007669"/>
    <property type="project" value="TreeGrafter"/>
</dbReference>
<evidence type="ECO:0000259" key="1">
    <source>
        <dbReference type="PROSITE" id="PS51064"/>
    </source>
</evidence>